<accession>A0A0F9WV20</accession>
<dbReference type="AlphaFoldDB" id="A0A0F9WV20"/>
<sequence length="125" mass="14711">MGKQKMREFKTGATRNSVEGKNDYEGFLSPLVIEEYGNYMNSHRKQADGKLRDSDNWQKGIPIDVYMKSSWRHLLDLWFIHRGHKRYDKLDGHEVTLKEALCAILFNTMGYLHEILKDAVDYEDL</sequence>
<dbReference type="EMBL" id="LAZR01000195">
    <property type="protein sequence ID" value="KKN82738.1"/>
    <property type="molecule type" value="Genomic_DNA"/>
</dbReference>
<name>A0A0F9WV20_9ZZZZ</name>
<evidence type="ECO:0000313" key="1">
    <source>
        <dbReference type="EMBL" id="KKN82738.1"/>
    </source>
</evidence>
<organism evidence="1">
    <name type="scientific">marine sediment metagenome</name>
    <dbReference type="NCBI Taxonomy" id="412755"/>
    <lineage>
        <taxon>unclassified sequences</taxon>
        <taxon>metagenomes</taxon>
        <taxon>ecological metagenomes</taxon>
    </lineage>
</organism>
<gene>
    <name evidence="1" type="ORF">LCGC14_0305620</name>
</gene>
<reference evidence="1" key="1">
    <citation type="journal article" date="2015" name="Nature">
        <title>Complex archaea that bridge the gap between prokaryotes and eukaryotes.</title>
        <authorList>
            <person name="Spang A."/>
            <person name="Saw J.H."/>
            <person name="Jorgensen S.L."/>
            <person name="Zaremba-Niedzwiedzka K."/>
            <person name="Martijn J."/>
            <person name="Lind A.E."/>
            <person name="van Eijk R."/>
            <person name="Schleper C."/>
            <person name="Guy L."/>
            <person name="Ettema T.J."/>
        </authorList>
    </citation>
    <scope>NUCLEOTIDE SEQUENCE</scope>
</reference>
<proteinExistence type="predicted"/>
<evidence type="ECO:0008006" key="2">
    <source>
        <dbReference type="Google" id="ProtNLM"/>
    </source>
</evidence>
<protein>
    <recommendedName>
        <fullName evidence="2">dATP/dGTP diphosphohydrolase N-terminal domain-containing protein</fullName>
    </recommendedName>
</protein>
<comment type="caution">
    <text evidence="1">The sequence shown here is derived from an EMBL/GenBank/DDBJ whole genome shotgun (WGS) entry which is preliminary data.</text>
</comment>